<dbReference type="PROSITE" id="PS01305">
    <property type="entry name" value="MOAA_NIFB_PQQE"/>
    <property type="match status" value="1"/>
</dbReference>
<dbReference type="CDD" id="cd21117">
    <property type="entry name" value="Twitch_MoaA"/>
    <property type="match status" value="1"/>
</dbReference>
<evidence type="ECO:0000256" key="4">
    <source>
        <dbReference type="ARBA" id="ARBA00022741"/>
    </source>
</evidence>
<name>A0A4E0QC79_9EURY</name>
<dbReference type="CDD" id="cd01335">
    <property type="entry name" value="Radical_SAM"/>
    <property type="match status" value="1"/>
</dbReference>
<evidence type="ECO:0000313" key="13">
    <source>
        <dbReference type="EMBL" id="TGC10887.1"/>
    </source>
</evidence>
<evidence type="ECO:0000256" key="9">
    <source>
        <dbReference type="ARBA" id="ARBA00023239"/>
    </source>
</evidence>
<dbReference type="SFLD" id="SFLDG01067">
    <property type="entry name" value="SPASM/twitch_domain_containing"/>
    <property type="match status" value="1"/>
</dbReference>
<dbReference type="InterPro" id="IPR050105">
    <property type="entry name" value="MoCo_biosynth_MoaA/MoaC"/>
</dbReference>
<feature type="domain" description="Radical SAM core" evidence="12">
    <location>
        <begin position="13"/>
        <end position="238"/>
    </location>
</feature>
<evidence type="ECO:0000256" key="1">
    <source>
        <dbReference type="ARBA" id="ARBA00022485"/>
    </source>
</evidence>
<dbReference type="GO" id="GO:0061798">
    <property type="term" value="F:GTP 3',8'-cyclase activity"/>
    <property type="evidence" value="ECO:0007669"/>
    <property type="project" value="UniProtKB-UniRule"/>
</dbReference>
<evidence type="ECO:0000256" key="10">
    <source>
        <dbReference type="ARBA" id="ARBA00048697"/>
    </source>
</evidence>
<keyword evidence="5 11" id="KW-0408">Iron</keyword>
<dbReference type="OrthoDB" id="6925at2157"/>
<keyword evidence="1 11" id="KW-0004">4Fe-4S</keyword>
<dbReference type="EC" id="4.1.99.22" evidence="11"/>
<feature type="binding site" evidence="11">
    <location>
        <position position="69"/>
    </location>
    <ligand>
        <name>GTP</name>
        <dbReference type="ChEBI" id="CHEBI:37565"/>
    </ligand>
</feature>
<dbReference type="InterPro" id="IPR000385">
    <property type="entry name" value="MoaA_NifB_PqqE_Fe-S-bd_CS"/>
</dbReference>
<dbReference type="InterPro" id="IPR010505">
    <property type="entry name" value="MoaA_twitch"/>
</dbReference>
<evidence type="ECO:0000256" key="7">
    <source>
        <dbReference type="ARBA" id="ARBA00023134"/>
    </source>
</evidence>
<evidence type="ECO:0000256" key="3">
    <source>
        <dbReference type="ARBA" id="ARBA00022723"/>
    </source>
</evidence>
<feature type="binding site" evidence="11">
    <location>
        <position position="160"/>
    </location>
    <ligand>
        <name>GTP</name>
        <dbReference type="ChEBI" id="CHEBI:37565"/>
    </ligand>
</feature>
<dbReference type="UniPathway" id="UPA00344"/>
<dbReference type="HAMAP" id="MF_01225_A">
    <property type="entry name" value="MoaA_A"/>
    <property type="match status" value="1"/>
</dbReference>
<dbReference type="GO" id="GO:0046872">
    <property type="term" value="F:metal ion binding"/>
    <property type="evidence" value="ECO:0007669"/>
    <property type="project" value="UniProtKB-KW"/>
</dbReference>
<dbReference type="InterPro" id="IPR040064">
    <property type="entry name" value="MoaA-like"/>
</dbReference>
<dbReference type="PANTHER" id="PTHR22960:SF0">
    <property type="entry name" value="MOLYBDENUM COFACTOR BIOSYNTHESIS PROTEIN 1"/>
    <property type="match status" value="1"/>
</dbReference>
<dbReference type="Proteomes" id="UP000297295">
    <property type="component" value="Unassembled WGS sequence"/>
</dbReference>
<comment type="similarity">
    <text evidence="11">Belongs to the radical SAM superfamily. MoaA family.</text>
</comment>
<dbReference type="GO" id="GO:0051539">
    <property type="term" value="F:4 iron, 4 sulfur cluster binding"/>
    <property type="evidence" value="ECO:0007669"/>
    <property type="project" value="UniProtKB-UniRule"/>
</dbReference>
<evidence type="ECO:0000256" key="5">
    <source>
        <dbReference type="ARBA" id="ARBA00023004"/>
    </source>
</evidence>
<dbReference type="NCBIfam" id="NF001199">
    <property type="entry name" value="PRK00164.2-1"/>
    <property type="match status" value="1"/>
</dbReference>
<feature type="binding site" evidence="11">
    <location>
        <position position="22"/>
    </location>
    <ligand>
        <name>GTP</name>
        <dbReference type="ChEBI" id="CHEBI:37565"/>
    </ligand>
</feature>
<keyword evidence="6 11" id="KW-0411">Iron-sulfur</keyword>
<dbReference type="GO" id="GO:0005525">
    <property type="term" value="F:GTP binding"/>
    <property type="evidence" value="ECO:0007669"/>
    <property type="project" value="UniProtKB-UniRule"/>
</dbReference>
<dbReference type="NCBIfam" id="TIGR02668">
    <property type="entry name" value="moaA_archaeal"/>
    <property type="match status" value="1"/>
</dbReference>
<feature type="binding site" evidence="11">
    <location>
        <position position="73"/>
    </location>
    <ligand>
        <name>S-adenosyl-L-methionine</name>
        <dbReference type="ChEBI" id="CHEBI:59789"/>
    </ligand>
</feature>
<comment type="catalytic activity">
    <reaction evidence="10 11">
        <text>GTP + AH2 + S-adenosyl-L-methionine = (8S)-3',8-cyclo-7,8-dihydroguanosine 5'-triphosphate + 5'-deoxyadenosine + L-methionine + A + H(+)</text>
        <dbReference type="Rhea" id="RHEA:49576"/>
        <dbReference type="ChEBI" id="CHEBI:13193"/>
        <dbReference type="ChEBI" id="CHEBI:15378"/>
        <dbReference type="ChEBI" id="CHEBI:17319"/>
        <dbReference type="ChEBI" id="CHEBI:17499"/>
        <dbReference type="ChEBI" id="CHEBI:37565"/>
        <dbReference type="ChEBI" id="CHEBI:57844"/>
        <dbReference type="ChEBI" id="CHEBI:59789"/>
        <dbReference type="ChEBI" id="CHEBI:131766"/>
        <dbReference type="EC" id="4.1.99.22"/>
    </reaction>
</comment>
<dbReference type="SMART" id="SM00729">
    <property type="entry name" value="Elp3"/>
    <property type="match status" value="1"/>
</dbReference>
<dbReference type="SFLD" id="SFLDG01386">
    <property type="entry name" value="main_SPASM_domain-containing"/>
    <property type="match status" value="1"/>
</dbReference>
<feature type="binding site" evidence="11">
    <location>
        <position position="35"/>
    </location>
    <ligand>
        <name>S-adenosyl-L-methionine</name>
        <dbReference type="ChEBI" id="CHEBI:59789"/>
    </ligand>
</feature>
<keyword evidence="8 11" id="KW-0501">Molybdenum cofactor biosynthesis</keyword>
<comment type="function">
    <text evidence="11">Catalyzes the cyclization of GTP to (8S)-3',8-cyclo-7,8-dihydroguanosine 5'-triphosphate.</text>
</comment>
<proteinExistence type="inferred from homology"/>
<comment type="caution">
    <text evidence="11">Lacks conserved residue(s) required for the propagation of feature annotation.</text>
</comment>
<evidence type="ECO:0000256" key="6">
    <source>
        <dbReference type="ARBA" id="ARBA00023014"/>
    </source>
</evidence>
<feature type="binding site" evidence="11">
    <location>
        <position position="269"/>
    </location>
    <ligand>
        <name>[4Fe-4S] cluster</name>
        <dbReference type="ChEBI" id="CHEBI:49883"/>
        <label>2</label>
        <note>4Fe-4S-substrate</note>
    </ligand>
</feature>
<dbReference type="AlphaFoldDB" id="A0A4E0QC79"/>
<dbReference type="GO" id="GO:1904047">
    <property type="term" value="F:S-adenosyl-L-methionine binding"/>
    <property type="evidence" value="ECO:0007669"/>
    <property type="project" value="UniProtKB-UniRule"/>
</dbReference>
<evidence type="ECO:0000256" key="8">
    <source>
        <dbReference type="ARBA" id="ARBA00023150"/>
    </source>
</evidence>
<keyword evidence="3 11" id="KW-0479">Metal-binding</keyword>
<comment type="cofactor">
    <cofactor evidence="11">
        <name>[4Fe-4S] cluster</name>
        <dbReference type="ChEBI" id="CHEBI:49883"/>
    </cofactor>
    <text evidence="11">Binds 2 [4Fe-4S] clusters. Binds 1 [4Fe-4S] cluster coordinated with 3 cysteines and an exchangeable S-adenosyl-L-methionine and 1 [4Fe-4S] cluster coordinated with 3 cysteines and the GTP-derived substrate.</text>
</comment>
<dbReference type="InterPro" id="IPR058240">
    <property type="entry name" value="rSAM_sf"/>
</dbReference>
<comment type="caution">
    <text evidence="13">The sequence shown here is derived from an EMBL/GenBank/DDBJ whole genome shotgun (WGS) entry which is preliminary data.</text>
</comment>
<comment type="pathway">
    <text evidence="11">Cofactor biosynthesis; molybdopterin biosynthesis.</text>
</comment>
<keyword evidence="14" id="KW-1185">Reference proteome</keyword>
<keyword evidence="2 11" id="KW-0949">S-adenosyl-L-methionine</keyword>
<feature type="binding site" evidence="11">
    <location>
        <position position="33"/>
    </location>
    <ligand>
        <name>[4Fe-4S] cluster</name>
        <dbReference type="ChEBI" id="CHEBI:49883"/>
        <label>1</label>
        <note>4Fe-4S-S-AdoMet</note>
    </ligand>
</feature>
<feature type="binding site" evidence="11">
    <location>
        <position position="121"/>
    </location>
    <ligand>
        <name>S-adenosyl-L-methionine</name>
        <dbReference type="ChEBI" id="CHEBI:59789"/>
    </ligand>
</feature>
<dbReference type="GO" id="GO:0006777">
    <property type="term" value="P:Mo-molybdopterin cofactor biosynthetic process"/>
    <property type="evidence" value="ECO:0007669"/>
    <property type="project" value="UniProtKB-UniRule"/>
</dbReference>
<dbReference type="EMBL" id="PGGK01000002">
    <property type="protein sequence ID" value="TGC10887.1"/>
    <property type="molecule type" value="Genomic_DNA"/>
</dbReference>
<dbReference type="InterPro" id="IPR007197">
    <property type="entry name" value="rSAM"/>
</dbReference>
<organism evidence="13 14">
    <name type="scientific">Methanolobus halotolerans</name>
    <dbReference type="NCBI Taxonomy" id="2052935"/>
    <lineage>
        <taxon>Archaea</taxon>
        <taxon>Methanobacteriati</taxon>
        <taxon>Methanobacteriota</taxon>
        <taxon>Stenosarchaea group</taxon>
        <taxon>Methanomicrobia</taxon>
        <taxon>Methanosarcinales</taxon>
        <taxon>Methanosarcinaceae</taxon>
        <taxon>Methanolobus</taxon>
    </lineage>
</organism>
<dbReference type="PROSITE" id="PS51918">
    <property type="entry name" value="RADICAL_SAM"/>
    <property type="match status" value="1"/>
</dbReference>
<dbReference type="InterPro" id="IPR013785">
    <property type="entry name" value="Aldolase_TIM"/>
</dbReference>
<dbReference type="InterPro" id="IPR013485">
    <property type="entry name" value="MoaA_arc"/>
</dbReference>
<dbReference type="GO" id="GO:0061799">
    <property type="term" value="F:cyclic pyranopterin monophosphate synthase activity"/>
    <property type="evidence" value="ECO:0007669"/>
    <property type="project" value="TreeGrafter"/>
</dbReference>
<feature type="binding site" evidence="11">
    <location>
        <position position="255"/>
    </location>
    <ligand>
        <name>[4Fe-4S] cluster</name>
        <dbReference type="ChEBI" id="CHEBI:49883"/>
        <label>2</label>
        <note>4Fe-4S-substrate</note>
    </ligand>
</feature>
<feature type="binding site" evidence="11">
    <location>
        <position position="252"/>
    </location>
    <ligand>
        <name>[4Fe-4S] cluster</name>
        <dbReference type="ChEBI" id="CHEBI:49883"/>
        <label>2</label>
        <note>4Fe-4S-substrate</note>
    </ligand>
</feature>
<feature type="binding site" evidence="11">
    <location>
        <position position="29"/>
    </location>
    <ligand>
        <name>[4Fe-4S] cluster</name>
        <dbReference type="ChEBI" id="CHEBI:49883"/>
        <label>1</label>
        <note>4Fe-4S-S-AdoMet</note>
    </ligand>
</feature>
<dbReference type="SFLD" id="SFLDG01383">
    <property type="entry name" value="cyclic_pyranopterin_phosphate"/>
    <property type="match status" value="1"/>
</dbReference>
<dbReference type="InterPro" id="IPR006638">
    <property type="entry name" value="Elp3/MiaA/NifB-like_rSAM"/>
</dbReference>
<dbReference type="RefSeq" id="WP_135388400.1">
    <property type="nucleotide sequence ID" value="NZ_PGGK01000002.1"/>
</dbReference>
<dbReference type="Gene3D" id="3.20.20.70">
    <property type="entry name" value="Aldolase class I"/>
    <property type="match status" value="1"/>
</dbReference>
<evidence type="ECO:0000313" key="14">
    <source>
        <dbReference type="Proteomes" id="UP000297295"/>
    </source>
</evidence>
<keyword evidence="4 11" id="KW-0547">Nucleotide-binding</keyword>
<dbReference type="SFLD" id="SFLDS00029">
    <property type="entry name" value="Radical_SAM"/>
    <property type="match status" value="1"/>
</dbReference>
<dbReference type="Pfam" id="PF04055">
    <property type="entry name" value="Radical_SAM"/>
    <property type="match status" value="1"/>
</dbReference>
<sequence length="307" mass="34080">MNSSGAGMTLTDPFGRTVRSLRMSITNRCNLNCIYCHNEGDPGSVSEMSVKTIANIVRAAADFGVDRVKISGGEPLLRKDLEDILTMLPPLKDVSLTTNAILLQERAGSLKDAGLNRVNVSLDTLDPEKFRMITNCKKNILGKVVAGIEEAVRVGLTPVKLNMVLLKDLNETEIEDMLSFTSQFNGNVILQLIELMDFKDVADLHVNADEVENALLSRATDVKVRRMHHRKKYIINGAEVEFVRPIDNTEFCANCNRLRVTADGKLKPCLLVNDNLVDVSDADPEELPALLQLAVSRRLPFYTSRRD</sequence>
<evidence type="ECO:0000256" key="11">
    <source>
        <dbReference type="HAMAP-Rule" id="MF_01225"/>
    </source>
</evidence>
<keyword evidence="7 11" id="KW-0342">GTP-binding</keyword>
<gene>
    <name evidence="11" type="primary">moaA</name>
    <name evidence="13" type="ORF">CUN85_01645</name>
</gene>
<feature type="binding site" evidence="11">
    <location>
        <position position="97"/>
    </location>
    <ligand>
        <name>GTP</name>
        <dbReference type="ChEBI" id="CHEBI:37565"/>
    </ligand>
</feature>
<evidence type="ECO:0000259" key="12">
    <source>
        <dbReference type="PROSITE" id="PS51918"/>
    </source>
</evidence>
<evidence type="ECO:0000256" key="2">
    <source>
        <dbReference type="ARBA" id="ARBA00022691"/>
    </source>
</evidence>
<feature type="binding site" evidence="11">
    <location>
        <position position="36"/>
    </location>
    <ligand>
        <name>[4Fe-4S] cluster</name>
        <dbReference type="ChEBI" id="CHEBI:49883"/>
        <label>1</label>
        <note>4Fe-4S-S-AdoMet</note>
    </ligand>
</feature>
<dbReference type="Pfam" id="PF06463">
    <property type="entry name" value="Mob_synth_C"/>
    <property type="match status" value="1"/>
</dbReference>
<reference evidence="13 14" key="1">
    <citation type="submission" date="2017-11" db="EMBL/GenBank/DDBJ databases">
        <title>Isolation and Characterization of Methanogenic Archaea from Saline Meromictic Lake at Siberia.</title>
        <authorList>
            <person name="Shen Y."/>
            <person name="Huang H.-H."/>
            <person name="Lai M.-C."/>
            <person name="Chen S.-C."/>
        </authorList>
    </citation>
    <scope>NUCLEOTIDE SEQUENCE [LARGE SCALE GENOMIC DNA]</scope>
    <source>
        <strain evidence="13 14">SY-01</strain>
    </source>
</reference>
<accession>A0A4E0QC79</accession>
<dbReference type="SUPFAM" id="SSF102114">
    <property type="entry name" value="Radical SAM enzymes"/>
    <property type="match status" value="1"/>
</dbReference>
<protein>
    <recommendedName>
        <fullName evidence="11">Probable GTP 3',8-cyclase</fullName>
        <ecNumber evidence="11">4.1.99.22</ecNumber>
    </recommendedName>
    <alternativeName>
        <fullName evidence="11">Molybdenum cofactor biosynthesis protein A</fullName>
    </alternativeName>
</protein>
<feature type="binding site" evidence="11">
    <location>
        <begin position="257"/>
        <end position="259"/>
    </location>
    <ligand>
        <name>GTP</name>
        <dbReference type="ChEBI" id="CHEBI:37565"/>
    </ligand>
</feature>
<keyword evidence="9 11" id="KW-0456">Lyase</keyword>
<dbReference type="PANTHER" id="PTHR22960">
    <property type="entry name" value="MOLYBDOPTERIN COFACTOR SYNTHESIS PROTEIN A"/>
    <property type="match status" value="1"/>
</dbReference>